<dbReference type="RefSeq" id="WP_088901277.1">
    <property type="nucleotide sequence ID" value="NZ_JAJNEG010000028.1"/>
</dbReference>
<dbReference type="Gene3D" id="3.40.630.30">
    <property type="match status" value="1"/>
</dbReference>
<dbReference type="EMBL" id="KX687704">
    <property type="protein sequence ID" value="AQM75294.1"/>
    <property type="molecule type" value="Genomic_DNA"/>
</dbReference>
<dbReference type="CDD" id="cd04301">
    <property type="entry name" value="NAT_SF"/>
    <property type="match status" value="1"/>
</dbReference>
<evidence type="ECO:0000313" key="3">
    <source>
        <dbReference type="EMBL" id="ASK38263.1"/>
    </source>
</evidence>
<proteinExistence type="predicted"/>
<dbReference type="EMBL" id="KX906370">
    <property type="protein sequence ID" value="ASK38263.1"/>
    <property type="molecule type" value="Genomic_DNA"/>
</dbReference>
<feature type="domain" description="N-acetyltransferase" evidence="1">
    <location>
        <begin position="70"/>
        <end position="229"/>
    </location>
</feature>
<reference evidence="3" key="1">
    <citation type="submission" date="2016-09" db="EMBL/GenBank/DDBJ databases">
        <title>A plasmid goes viral.</title>
        <authorList>
            <person name="Erdmann S."/>
            <person name="Tschitschko B."/>
            <person name="Cavicchioli R."/>
        </authorList>
    </citation>
    <scope>NUCLEOTIDE SEQUENCE</scope>
    <source>
        <strain evidence="3">HLS1</strain>
        <plasmid evidence="3">pR1SE2</plasmid>
    </source>
</reference>
<keyword evidence="2" id="KW-0808">Transferase</keyword>
<dbReference type="InterPro" id="IPR016181">
    <property type="entry name" value="Acyl_CoA_acyltransferase"/>
</dbReference>
<protein>
    <submittedName>
        <fullName evidence="3">Acetyltransferase (GNAT) family protein</fullName>
    </submittedName>
    <submittedName>
        <fullName evidence="2">GNAT family N-acetyltransferase</fullName>
    </submittedName>
</protein>
<evidence type="ECO:0000313" key="2">
    <source>
        <dbReference type="EMBL" id="AQM75294.1"/>
    </source>
</evidence>
<geneLocation type="plasmid" evidence="2">
    <name>pR1SE</name>
</geneLocation>
<dbReference type="OrthoDB" id="43754at2157"/>
<organism evidence="2">
    <name type="scientific">Halorubrum lacusprofundi</name>
    <dbReference type="NCBI Taxonomy" id="2247"/>
    <lineage>
        <taxon>Archaea</taxon>
        <taxon>Methanobacteriati</taxon>
        <taxon>Methanobacteriota</taxon>
        <taxon>Stenosarchaea group</taxon>
        <taxon>Halobacteria</taxon>
        <taxon>Halobacteriales</taxon>
        <taxon>Haloferacaceae</taxon>
        <taxon>Halorubrum</taxon>
    </lineage>
</organism>
<evidence type="ECO:0000259" key="1">
    <source>
        <dbReference type="PROSITE" id="PS51186"/>
    </source>
</evidence>
<keyword evidence="2" id="KW-0614">Plasmid</keyword>
<dbReference type="Pfam" id="PF00583">
    <property type="entry name" value="Acetyltransf_1"/>
    <property type="match status" value="1"/>
</dbReference>
<accession>A0A218KRW8</accession>
<dbReference type="GO" id="GO:0016747">
    <property type="term" value="F:acyltransferase activity, transferring groups other than amino-acyl groups"/>
    <property type="evidence" value="ECO:0007669"/>
    <property type="project" value="InterPro"/>
</dbReference>
<dbReference type="AlphaFoldDB" id="A0A218KRW8"/>
<reference evidence="2" key="2">
    <citation type="journal article" date="2017" name="Nat. Microbiol.">
        <title>A plasmid from an Antarctic haloarchaeon uses specialized membrane vesicles to disseminate and infect plasmid-free cells.</title>
        <authorList>
            <person name="Erdmann S."/>
            <person name="Tschitschko B."/>
            <person name="Zhong L."/>
            <person name="Raftery M.J."/>
            <person name="Cavicchioli R."/>
        </authorList>
    </citation>
    <scope>NUCLEOTIDE SEQUENCE</scope>
    <source>
        <strain evidence="2">R1S1</strain>
        <plasmid evidence="2">pR1SE</plasmid>
    </source>
</reference>
<dbReference type="PROSITE" id="PS51186">
    <property type="entry name" value="GNAT"/>
    <property type="match status" value="1"/>
</dbReference>
<geneLocation type="plasmid" evidence="3">
    <name>pR1SE2</name>
</geneLocation>
<sequence>MGVDHSPSATVSPTADGNCAAHATVRPGSGERDAFYLVHLWSRWFGAEYERGHRYSSGRLPLPLCPVAGWEVDDAAGLDVYAVVAEHDPPDRDGPVHIGGGFATIKSREQTVAELPDGRFDADALAGDRNAWFWFGVVDDAWRGLGLGRRLFEERVQWARDQGADMAFAFGWEHPGRTSRPLFEAFGFVPVERFKRLYEDERDVCPVCDVWPSDDETCTCSGVVWAKDL</sequence>
<name>A0A218KRW8_9EURY</name>
<dbReference type="SUPFAM" id="SSF55729">
    <property type="entry name" value="Acyl-CoA N-acyltransferases (Nat)"/>
    <property type="match status" value="1"/>
</dbReference>
<dbReference type="InterPro" id="IPR000182">
    <property type="entry name" value="GNAT_dom"/>
</dbReference>